<evidence type="ECO:0000256" key="4">
    <source>
        <dbReference type="ARBA" id="ARBA00022741"/>
    </source>
</evidence>
<gene>
    <name evidence="10" type="ORF">N781_15505</name>
</gene>
<dbReference type="InterPro" id="IPR003439">
    <property type="entry name" value="ABC_transporter-like_ATP-bd"/>
</dbReference>
<dbReference type="PANTHER" id="PTHR43166">
    <property type="entry name" value="AMINO ACID IMPORT ATP-BINDING PROTEIN"/>
    <property type="match status" value="1"/>
</dbReference>
<reference evidence="10 11" key="1">
    <citation type="submission" date="2013-08" db="EMBL/GenBank/DDBJ databases">
        <authorList>
            <person name="Huang J."/>
            <person name="Wang G."/>
        </authorList>
    </citation>
    <scope>NUCLEOTIDE SEQUENCE [LARGE SCALE GENOMIC DNA]</scope>
    <source>
        <strain evidence="10 11">JSM 076056</strain>
    </source>
</reference>
<feature type="domain" description="ABC transporter" evidence="9">
    <location>
        <begin position="2"/>
        <end position="241"/>
    </location>
</feature>
<dbReference type="SMART" id="SM00382">
    <property type="entry name" value="AAA"/>
    <property type="match status" value="1"/>
</dbReference>
<dbReference type="Pfam" id="PF09383">
    <property type="entry name" value="NIL"/>
    <property type="match status" value="1"/>
</dbReference>
<keyword evidence="5 10" id="KW-0067">ATP-binding</keyword>
<dbReference type="SMART" id="SM00930">
    <property type="entry name" value="NIL"/>
    <property type="match status" value="1"/>
</dbReference>
<evidence type="ECO:0000313" key="10">
    <source>
        <dbReference type="EMBL" id="KGX92717.1"/>
    </source>
</evidence>
<evidence type="ECO:0000256" key="3">
    <source>
        <dbReference type="ARBA" id="ARBA00022475"/>
    </source>
</evidence>
<dbReference type="InterPro" id="IPR027417">
    <property type="entry name" value="P-loop_NTPase"/>
</dbReference>
<name>A0A0A5IA51_9BACI</name>
<dbReference type="STRING" id="1385510.GCA_000425205_01757"/>
<comment type="similarity">
    <text evidence="1">Belongs to the ABC transporter superfamily.</text>
</comment>
<keyword evidence="4" id="KW-0547">Nucleotide-binding</keyword>
<sequence length="339" mass="37903">MIQLEQIRKTYTNNGQSIHAVDDVSLRINEGEIYGIIGFSGAGKSTLLRCVNLIERPTSGQVIVDGVDITSQSKRALRETRRDIGMIFQHFNLLESKTVFQNVAFPLLLDGKKAKDVKGKVEELLAFVGIEELANKYPDELSGGQKQRVGIARALVRSPKVLLCDEATSALDPQTTDSILKLLKDIRDQYNLTILMITHEMQVIREICDRVAVMENGKVIEEGTVFDLFSSPSHQTTKNFVAAEMNDDIPKSVLEALHSERHVYRLTFLKEAASEPILFRASKRYNIEVNILHGQITELQGEPFGNLIVEFLGETSEIKKALHTIQQSVQVQEVTSRAG</sequence>
<dbReference type="eggNOG" id="COG1135">
    <property type="taxonomic scope" value="Bacteria"/>
</dbReference>
<evidence type="ECO:0000256" key="8">
    <source>
        <dbReference type="ARBA" id="ARBA00023136"/>
    </source>
</evidence>
<evidence type="ECO:0000256" key="1">
    <source>
        <dbReference type="ARBA" id="ARBA00005417"/>
    </source>
</evidence>
<keyword evidence="11" id="KW-1185">Reference proteome</keyword>
<dbReference type="InterPro" id="IPR041701">
    <property type="entry name" value="MetN_ABC"/>
</dbReference>
<dbReference type="InterPro" id="IPR050086">
    <property type="entry name" value="MetN_ABC_transporter-like"/>
</dbReference>
<dbReference type="SUPFAM" id="SSF52540">
    <property type="entry name" value="P-loop containing nucleoside triphosphate hydrolases"/>
    <property type="match status" value="1"/>
</dbReference>
<protein>
    <submittedName>
        <fullName evidence="10">Phosphate ABC transporter ATP-binding protein</fullName>
    </submittedName>
</protein>
<dbReference type="PROSITE" id="PS00211">
    <property type="entry name" value="ABC_TRANSPORTER_1"/>
    <property type="match status" value="1"/>
</dbReference>
<dbReference type="InterPro" id="IPR017871">
    <property type="entry name" value="ABC_transporter-like_CS"/>
</dbReference>
<dbReference type="CDD" id="cd03258">
    <property type="entry name" value="ABC_MetN_methionine_transporter"/>
    <property type="match status" value="1"/>
</dbReference>
<dbReference type="GO" id="GO:0016887">
    <property type="term" value="F:ATP hydrolysis activity"/>
    <property type="evidence" value="ECO:0007669"/>
    <property type="project" value="InterPro"/>
</dbReference>
<dbReference type="PROSITE" id="PS50893">
    <property type="entry name" value="ABC_TRANSPORTER_2"/>
    <property type="match status" value="1"/>
</dbReference>
<proteinExistence type="inferred from homology"/>
<dbReference type="GO" id="GO:0005886">
    <property type="term" value="C:plasma membrane"/>
    <property type="evidence" value="ECO:0007669"/>
    <property type="project" value="UniProtKB-ARBA"/>
</dbReference>
<dbReference type="SUPFAM" id="SSF55021">
    <property type="entry name" value="ACT-like"/>
    <property type="match status" value="1"/>
</dbReference>
<dbReference type="OrthoDB" id="9802264at2"/>
<dbReference type="FunFam" id="3.40.50.300:FF:000056">
    <property type="entry name" value="Cell division ATP-binding protein FtsE"/>
    <property type="match status" value="1"/>
</dbReference>
<evidence type="ECO:0000256" key="2">
    <source>
        <dbReference type="ARBA" id="ARBA00022448"/>
    </source>
</evidence>
<dbReference type="Gene3D" id="3.40.50.300">
    <property type="entry name" value="P-loop containing nucleotide triphosphate hydrolases"/>
    <property type="match status" value="1"/>
</dbReference>
<keyword evidence="3" id="KW-1003">Cell membrane</keyword>
<keyword evidence="2" id="KW-0813">Transport</keyword>
<keyword evidence="8" id="KW-0472">Membrane</keyword>
<evidence type="ECO:0000259" key="9">
    <source>
        <dbReference type="PROSITE" id="PS50893"/>
    </source>
</evidence>
<evidence type="ECO:0000256" key="7">
    <source>
        <dbReference type="ARBA" id="ARBA00022970"/>
    </source>
</evidence>
<dbReference type="AlphaFoldDB" id="A0A0A5IA51"/>
<dbReference type="Proteomes" id="UP000030528">
    <property type="component" value="Unassembled WGS sequence"/>
</dbReference>
<evidence type="ECO:0000256" key="6">
    <source>
        <dbReference type="ARBA" id="ARBA00022967"/>
    </source>
</evidence>
<dbReference type="Pfam" id="PF00005">
    <property type="entry name" value="ABC_tran"/>
    <property type="match status" value="1"/>
</dbReference>
<evidence type="ECO:0000313" key="11">
    <source>
        <dbReference type="Proteomes" id="UP000030528"/>
    </source>
</evidence>
<dbReference type="InterPro" id="IPR003593">
    <property type="entry name" value="AAA+_ATPase"/>
</dbReference>
<dbReference type="InterPro" id="IPR018449">
    <property type="entry name" value="NIL_domain"/>
</dbReference>
<dbReference type="GO" id="GO:0006865">
    <property type="term" value="P:amino acid transport"/>
    <property type="evidence" value="ECO:0007669"/>
    <property type="project" value="UniProtKB-KW"/>
</dbReference>
<keyword evidence="6" id="KW-1278">Translocase</keyword>
<evidence type="ECO:0000256" key="5">
    <source>
        <dbReference type="ARBA" id="ARBA00022840"/>
    </source>
</evidence>
<dbReference type="PANTHER" id="PTHR43166:SF30">
    <property type="entry name" value="METHIONINE IMPORT ATP-BINDING PROTEIN METN"/>
    <property type="match status" value="1"/>
</dbReference>
<organism evidence="10 11">
    <name type="scientific">Pontibacillus halophilus JSM 076056 = DSM 19796</name>
    <dbReference type="NCBI Taxonomy" id="1385510"/>
    <lineage>
        <taxon>Bacteria</taxon>
        <taxon>Bacillati</taxon>
        <taxon>Bacillota</taxon>
        <taxon>Bacilli</taxon>
        <taxon>Bacillales</taxon>
        <taxon>Bacillaceae</taxon>
        <taxon>Pontibacillus</taxon>
    </lineage>
</organism>
<dbReference type="InterPro" id="IPR045865">
    <property type="entry name" value="ACT-like_dom_sf"/>
</dbReference>
<dbReference type="RefSeq" id="WP_026800167.1">
    <property type="nucleotide sequence ID" value="NZ_AULI01000007.1"/>
</dbReference>
<keyword evidence="7" id="KW-0029">Amino-acid transport</keyword>
<dbReference type="Gene3D" id="3.30.70.260">
    <property type="match status" value="1"/>
</dbReference>
<accession>A0A0A5IA51</accession>
<comment type="caution">
    <text evidence="10">The sequence shown here is derived from an EMBL/GenBank/DDBJ whole genome shotgun (WGS) entry which is preliminary data.</text>
</comment>
<dbReference type="GO" id="GO:0005524">
    <property type="term" value="F:ATP binding"/>
    <property type="evidence" value="ECO:0007669"/>
    <property type="project" value="UniProtKB-KW"/>
</dbReference>
<dbReference type="EMBL" id="AVPE01000005">
    <property type="protein sequence ID" value="KGX92717.1"/>
    <property type="molecule type" value="Genomic_DNA"/>
</dbReference>